<proteinExistence type="predicted"/>
<evidence type="ECO:0000313" key="2">
    <source>
        <dbReference type="EMBL" id="NGN63917.1"/>
    </source>
</evidence>
<evidence type="ECO:0000256" key="1">
    <source>
        <dbReference type="SAM" id="MobiDB-lite"/>
    </source>
</evidence>
<sequence>MKRIDSVRTATGTAKESVKHTAETCADLAHQAKERYGPRVADMAHDAKHRYDAHVGPHVTRNAKKIRSALPEEVDRQATIVAMKTRRAAVRALPKVVAAAATTKAAAGPISREAKGRSLATVAALRGQVSPDDLRRIAKKRHRAEVAGRTAKGAAGAAAVAGAGYAAYKWWDRQMNPDWLVEPPEATEVKDDTEYMNREARVDMAESGTTTALDPEVQAKEAESEAGDPTDTSRAYYERGEEN</sequence>
<organism evidence="2 3">
    <name type="scientific">Streptomyces coryli</name>
    <dbReference type="NCBI Taxonomy" id="1128680"/>
    <lineage>
        <taxon>Bacteria</taxon>
        <taxon>Bacillati</taxon>
        <taxon>Actinomycetota</taxon>
        <taxon>Actinomycetes</taxon>
        <taxon>Kitasatosporales</taxon>
        <taxon>Streptomycetaceae</taxon>
        <taxon>Streptomyces</taxon>
    </lineage>
</organism>
<reference evidence="2 3" key="1">
    <citation type="submission" date="2020-02" db="EMBL/GenBank/DDBJ databases">
        <title>Whole-genome analyses of novel actinobacteria.</title>
        <authorList>
            <person name="Sahin N."/>
        </authorList>
    </citation>
    <scope>NUCLEOTIDE SEQUENCE [LARGE SCALE GENOMIC DNA]</scope>
    <source>
        <strain evidence="2 3">A7024</strain>
    </source>
</reference>
<accession>A0A6G4TXZ4</accession>
<dbReference type="Proteomes" id="UP000481583">
    <property type="component" value="Unassembled WGS sequence"/>
</dbReference>
<keyword evidence="3" id="KW-1185">Reference proteome</keyword>
<dbReference type="InterPro" id="IPR035214">
    <property type="entry name" value="DUF5324"/>
</dbReference>
<dbReference type="AlphaFoldDB" id="A0A6G4TXZ4"/>
<evidence type="ECO:0000313" key="3">
    <source>
        <dbReference type="Proteomes" id="UP000481583"/>
    </source>
</evidence>
<comment type="caution">
    <text evidence="2">The sequence shown here is derived from an EMBL/GenBank/DDBJ whole genome shotgun (WGS) entry which is preliminary data.</text>
</comment>
<dbReference type="EMBL" id="JAAKZV010000023">
    <property type="protein sequence ID" value="NGN63917.1"/>
    <property type="molecule type" value="Genomic_DNA"/>
</dbReference>
<protein>
    <submittedName>
        <fullName evidence="2">DUF5324 family protein</fullName>
    </submittedName>
</protein>
<dbReference type="RefSeq" id="WP_165234240.1">
    <property type="nucleotide sequence ID" value="NZ_JAAKZV010000023.1"/>
</dbReference>
<name>A0A6G4TXZ4_9ACTN</name>
<dbReference type="Pfam" id="PF17258">
    <property type="entry name" value="DUF5324"/>
    <property type="match status" value="1"/>
</dbReference>
<feature type="region of interest" description="Disordered" evidence="1">
    <location>
        <begin position="200"/>
        <end position="243"/>
    </location>
</feature>
<gene>
    <name evidence="2" type="ORF">G5C51_08370</name>
</gene>